<dbReference type="EMBL" id="CP002999">
    <property type="protein sequence ID" value="AEM72237.1"/>
    <property type="molecule type" value="Genomic_DNA"/>
</dbReference>
<keyword evidence="2" id="KW-1185">Reference proteome</keyword>
<dbReference type="KEGG" id="mrs:Murru_3218"/>
<evidence type="ECO:0000313" key="1">
    <source>
        <dbReference type="EMBL" id="AEM72237.1"/>
    </source>
</evidence>
<organism evidence="1 2">
    <name type="scientific">Allomuricauda ruestringensis (strain DSM 13258 / CIP 107369 / LMG 19739 / B1)</name>
    <name type="common">Muricauda ruestringensis</name>
    <dbReference type="NCBI Taxonomy" id="886377"/>
    <lineage>
        <taxon>Bacteria</taxon>
        <taxon>Pseudomonadati</taxon>
        <taxon>Bacteroidota</taxon>
        <taxon>Flavobacteriia</taxon>
        <taxon>Flavobacteriales</taxon>
        <taxon>Flavobacteriaceae</taxon>
        <taxon>Flagellimonas</taxon>
    </lineage>
</organism>
<evidence type="ECO:0000313" key="2">
    <source>
        <dbReference type="Proteomes" id="UP000008908"/>
    </source>
</evidence>
<dbReference type="AlphaFoldDB" id="G2PLW8"/>
<dbReference type="Proteomes" id="UP000008908">
    <property type="component" value="Chromosome"/>
</dbReference>
<reference evidence="2" key="1">
    <citation type="submission" date="2011-08" db="EMBL/GenBank/DDBJ databases">
        <title>The complete genome of Muricauda ruestringensis DSM 13258.</title>
        <authorList>
            <person name="Lucas S."/>
            <person name="Han J."/>
            <person name="Lapidus A."/>
            <person name="Bruce D."/>
            <person name="Goodwin L."/>
            <person name="Pitluck S."/>
            <person name="Peters L."/>
            <person name="Kyrpides N."/>
            <person name="Mavromatis K."/>
            <person name="Ivanova N."/>
            <person name="Ovchinnikova G."/>
            <person name="Teshima H."/>
            <person name="Detter J.C."/>
            <person name="Tapia R."/>
            <person name="Han C."/>
            <person name="Land M."/>
            <person name="Hauser L."/>
            <person name="Markowitz V."/>
            <person name="Cheng J.-F."/>
            <person name="Hugenholtz P."/>
            <person name="Woyke T."/>
            <person name="Wu D."/>
            <person name="Spring S."/>
            <person name="Schroeder M."/>
            <person name="Brambilla E."/>
            <person name="Klenk H.-P."/>
            <person name="Eisen J.A."/>
        </authorList>
    </citation>
    <scope>NUCLEOTIDE SEQUENCE [LARGE SCALE GENOMIC DNA]</scope>
    <source>
        <strain evidence="2">DSM 13258 / LMG 19739 / B1</strain>
    </source>
</reference>
<protein>
    <submittedName>
        <fullName evidence="1">Uncharacterized protein</fullName>
    </submittedName>
</protein>
<gene>
    <name evidence="1" type="ordered locus">Murru_3218</name>
</gene>
<dbReference type="HOGENOM" id="CLU_1584650_0_0_10"/>
<sequence length="168" mass="19620">MFSFLLIDWFIFEFRNSHFCNDDLVSVAERRSLKEAEMSRCDKRHWIPCQARDDTCKSMGDFPSLRSLEMTQWAKVSPCLRFFQVNLVIFEPPNGRLKNLVTLNWFRGLTTCVILSETKNLFIGKKFGHTCPLYAWDLRKGILQSLCSIRMTLAAFNHNSIKIHYGSN</sequence>
<reference evidence="1 2" key="2">
    <citation type="journal article" date="2012" name="Stand. Genomic Sci.">
        <title>Complete genome sequence of the facultatively anaerobic, appendaged bacterium Muricauda ruestringensis type strain (B1(T)).</title>
        <authorList>
            <person name="Huntemann M."/>
            <person name="Teshima H."/>
            <person name="Lapidus A."/>
            <person name="Nolan M."/>
            <person name="Lucas S."/>
            <person name="Hammon N."/>
            <person name="Deshpande S."/>
            <person name="Cheng J.F."/>
            <person name="Tapia R."/>
            <person name="Goodwin L.A."/>
            <person name="Pitluck S."/>
            <person name="Liolios K."/>
            <person name="Pagani I."/>
            <person name="Ivanova N."/>
            <person name="Mavromatis K."/>
            <person name="Mikhailova N."/>
            <person name="Pati A."/>
            <person name="Chen A."/>
            <person name="Palaniappan K."/>
            <person name="Land M."/>
            <person name="Hauser L."/>
            <person name="Pan C."/>
            <person name="Brambilla E.M."/>
            <person name="Rohde M."/>
            <person name="Spring S."/>
            <person name="Goker M."/>
            <person name="Detter J.C."/>
            <person name="Bristow J."/>
            <person name="Eisen J.A."/>
            <person name="Markowitz V."/>
            <person name="Hugenholtz P."/>
            <person name="Kyrpides N.C."/>
            <person name="Klenk H.P."/>
            <person name="Woyke T."/>
        </authorList>
    </citation>
    <scope>NUCLEOTIDE SEQUENCE [LARGE SCALE GENOMIC DNA]</scope>
    <source>
        <strain evidence="2">DSM 13258 / LMG 19739 / B1</strain>
    </source>
</reference>
<proteinExistence type="predicted"/>
<dbReference type="STRING" id="886377.Murru_3218"/>
<accession>G2PLW8</accession>
<name>G2PLW8_ALLRU</name>